<comment type="caution">
    <text evidence="2">The sequence shown here is derived from an EMBL/GenBank/DDBJ whole genome shotgun (WGS) entry which is preliminary data.</text>
</comment>
<organism evidence="2 3">
    <name type="scientific">Thalassiosira oceanica</name>
    <name type="common">Marine diatom</name>
    <dbReference type="NCBI Taxonomy" id="159749"/>
    <lineage>
        <taxon>Eukaryota</taxon>
        <taxon>Sar</taxon>
        <taxon>Stramenopiles</taxon>
        <taxon>Ochrophyta</taxon>
        <taxon>Bacillariophyta</taxon>
        <taxon>Coscinodiscophyceae</taxon>
        <taxon>Thalassiosirophycidae</taxon>
        <taxon>Thalassiosirales</taxon>
        <taxon>Thalassiosiraceae</taxon>
        <taxon>Thalassiosira</taxon>
    </lineage>
</organism>
<reference evidence="2 3" key="1">
    <citation type="journal article" date="2012" name="Genome Biol.">
        <title>Genome and low-iron response of an oceanic diatom adapted to chronic iron limitation.</title>
        <authorList>
            <person name="Lommer M."/>
            <person name="Specht M."/>
            <person name="Roy A.S."/>
            <person name="Kraemer L."/>
            <person name="Andreson R."/>
            <person name="Gutowska M.A."/>
            <person name="Wolf J."/>
            <person name="Bergner S.V."/>
            <person name="Schilhabel M.B."/>
            <person name="Klostermeier U.C."/>
            <person name="Beiko R.G."/>
            <person name="Rosenstiel P."/>
            <person name="Hippler M."/>
            <person name="Laroche J."/>
        </authorList>
    </citation>
    <scope>NUCLEOTIDE SEQUENCE [LARGE SCALE GENOMIC DNA]</scope>
    <source>
        <strain evidence="2 3">CCMP1005</strain>
    </source>
</reference>
<evidence type="ECO:0000313" key="3">
    <source>
        <dbReference type="Proteomes" id="UP000266841"/>
    </source>
</evidence>
<evidence type="ECO:0000313" key="2">
    <source>
        <dbReference type="EMBL" id="EJK53729.1"/>
    </source>
</evidence>
<dbReference type="Proteomes" id="UP000266841">
    <property type="component" value="Unassembled WGS sequence"/>
</dbReference>
<sequence length="111" mass="12242">MILTTLTMQARSRILTHTSTVTKVPTKNQEKNEQNHGAPRTRRIAALQPRTSLHRTAAVGNIESNLIDEVTPAAASSGLICKSEVEREANRQRCRRGAAEKPNTDIAQKEV</sequence>
<feature type="region of interest" description="Disordered" evidence="1">
    <location>
        <begin position="87"/>
        <end position="111"/>
    </location>
</feature>
<name>K0RNC9_THAOC</name>
<accession>K0RNC9</accession>
<dbReference type="EMBL" id="AGNL01037166">
    <property type="protein sequence ID" value="EJK53729.1"/>
    <property type="molecule type" value="Genomic_DNA"/>
</dbReference>
<proteinExistence type="predicted"/>
<protein>
    <submittedName>
        <fullName evidence="2">Uncharacterized protein</fullName>
    </submittedName>
</protein>
<evidence type="ECO:0000256" key="1">
    <source>
        <dbReference type="SAM" id="MobiDB-lite"/>
    </source>
</evidence>
<dbReference type="AlphaFoldDB" id="K0RNC9"/>
<feature type="region of interest" description="Disordered" evidence="1">
    <location>
        <begin position="23"/>
        <end position="45"/>
    </location>
</feature>
<gene>
    <name evidence="2" type="ORF">THAOC_26771</name>
</gene>
<keyword evidence="3" id="KW-1185">Reference proteome</keyword>